<dbReference type="EMBL" id="CP063362">
    <property type="protein sequence ID" value="QRG04531.1"/>
    <property type="molecule type" value="Genomic_DNA"/>
</dbReference>
<evidence type="ECO:0000256" key="1">
    <source>
        <dbReference type="SAM" id="Coils"/>
    </source>
</evidence>
<proteinExistence type="predicted"/>
<feature type="coiled-coil region" evidence="1">
    <location>
        <begin position="23"/>
        <end position="50"/>
    </location>
</feature>
<reference evidence="2 3" key="1">
    <citation type="submission" date="2020-10" db="EMBL/GenBank/DDBJ databases">
        <title>Degradation of 1,4-Dioxane by Xanthobacter sp. YN2, via a Novel Group-2 Soluble Di-Iron Monooxygenase.</title>
        <authorList>
            <person name="Ma F."/>
            <person name="Wang Y."/>
            <person name="Yang J."/>
            <person name="Guo H."/>
            <person name="Su D."/>
            <person name="Yu L."/>
        </authorList>
    </citation>
    <scope>NUCLEOTIDE SEQUENCE [LARGE SCALE GENOMIC DNA]</scope>
    <source>
        <strain evidence="2 3">YN2</strain>
    </source>
</reference>
<name>A0A974PJU7_9HYPH</name>
<keyword evidence="1" id="KW-0175">Coiled coil</keyword>
<accession>A0A974PJU7</accession>
<protein>
    <submittedName>
        <fullName evidence="2">DUF1192 domain-containing protein</fullName>
    </submittedName>
</protein>
<dbReference type="RefSeq" id="WP_203191408.1">
    <property type="nucleotide sequence ID" value="NZ_CP063362.1"/>
</dbReference>
<sequence length="60" mass="6614">MDEEPAPPPREVLVEADLSRLSVDEIESRIARLRAEITRLEAALAQKQASRAAADAAFRL</sequence>
<dbReference type="KEGG" id="xdi:EZH22_15175"/>
<dbReference type="AlphaFoldDB" id="A0A974PJU7"/>
<dbReference type="InterPro" id="IPR009579">
    <property type="entry name" value="DUF1192"/>
</dbReference>
<organism evidence="2 3">
    <name type="scientific">Xanthobacter dioxanivorans</name>
    <dbReference type="NCBI Taxonomy" id="2528964"/>
    <lineage>
        <taxon>Bacteria</taxon>
        <taxon>Pseudomonadati</taxon>
        <taxon>Pseudomonadota</taxon>
        <taxon>Alphaproteobacteria</taxon>
        <taxon>Hyphomicrobiales</taxon>
        <taxon>Xanthobacteraceae</taxon>
        <taxon>Xanthobacter</taxon>
    </lineage>
</organism>
<dbReference type="Pfam" id="PF06698">
    <property type="entry name" value="DUF1192"/>
    <property type="match status" value="1"/>
</dbReference>
<keyword evidence="3" id="KW-1185">Reference proteome</keyword>
<dbReference type="Proteomes" id="UP000596427">
    <property type="component" value="Chromosome"/>
</dbReference>
<gene>
    <name evidence="2" type="ORF">EZH22_15175</name>
</gene>
<evidence type="ECO:0000313" key="2">
    <source>
        <dbReference type="EMBL" id="QRG04531.1"/>
    </source>
</evidence>
<evidence type="ECO:0000313" key="3">
    <source>
        <dbReference type="Proteomes" id="UP000596427"/>
    </source>
</evidence>